<keyword evidence="1" id="KW-0813">Transport</keyword>
<dbReference type="PRINTS" id="PR00604">
    <property type="entry name" value="CYTCHRMECIAB"/>
</dbReference>
<evidence type="ECO:0000256" key="1">
    <source>
        <dbReference type="ARBA" id="ARBA00022448"/>
    </source>
</evidence>
<dbReference type="OrthoDB" id="9805828at2"/>
<evidence type="ECO:0000259" key="7">
    <source>
        <dbReference type="PROSITE" id="PS51007"/>
    </source>
</evidence>
<keyword evidence="3 6" id="KW-0479">Metal-binding</keyword>
<dbReference type="EMBL" id="VFFF01000002">
    <property type="protein sequence ID" value="TNY31253.1"/>
    <property type="molecule type" value="Genomic_DNA"/>
</dbReference>
<accession>A0A5C5G9K3</accession>
<dbReference type="GO" id="GO:0046872">
    <property type="term" value="F:metal ion binding"/>
    <property type="evidence" value="ECO:0007669"/>
    <property type="project" value="UniProtKB-KW"/>
</dbReference>
<keyword evidence="4" id="KW-0249">Electron transport</keyword>
<evidence type="ECO:0000313" key="8">
    <source>
        <dbReference type="EMBL" id="TNY31253.1"/>
    </source>
</evidence>
<reference evidence="8 9" key="1">
    <citation type="submission" date="2019-06" db="EMBL/GenBank/DDBJ databases">
        <title>Genome of new Rhodobacteraceae sp. SM1903.</title>
        <authorList>
            <person name="Ren X."/>
        </authorList>
    </citation>
    <scope>NUCLEOTIDE SEQUENCE [LARGE SCALE GENOMIC DNA]</scope>
    <source>
        <strain evidence="8 9">SM1903</strain>
    </source>
</reference>
<dbReference type="InterPro" id="IPR009056">
    <property type="entry name" value="Cyt_c-like_dom"/>
</dbReference>
<evidence type="ECO:0000256" key="6">
    <source>
        <dbReference type="PROSITE-ProRule" id="PRU00433"/>
    </source>
</evidence>
<dbReference type="Gene3D" id="1.10.760.10">
    <property type="entry name" value="Cytochrome c-like domain"/>
    <property type="match status" value="1"/>
</dbReference>
<dbReference type="GO" id="GO:0009055">
    <property type="term" value="F:electron transfer activity"/>
    <property type="evidence" value="ECO:0007669"/>
    <property type="project" value="InterPro"/>
</dbReference>
<keyword evidence="9" id="KW-1185">Reference proteome</keyword>
<evidence type="ECO:0000256" key="2">
    <source>
        <dbReference type="ARBA" id="ARBA00022617"/>
    </source>
</evidence>
<proteinExistence type="predicted"/>
<name>A0A5C5G9K3_9RHOB</name>
<organism evidence="8 9">
    <name type="scientific">Pelagovum pacificum</name>
    <dbReference type="NCBI Taxonomy" id="2588711"/>
    <lineage>
        <taxon>Bacteria</taxon>
        <taxon>Pseudomonadati</taxon>
        <taxon>Pseudomonadota</taxon>
        <taxon>Alphaproteobacteria</taxon>
        <taxon>Rhodobacterales</taxon>
        <taxon>Paracoccaceae</taxon>
        <taxon>Pelagovum</taxon>
    </lineage>
</organism>
<dbReference type="AlphaFoldDB" id="A0A5C5G9K3"/>
<evidence type="ECO:0000256" key="3">
    <source>
        <dbReference type="ARBA" id="ARBA00022723"/>
    </source>
</evidence>
<protein>
    <submittedName>
        <fullName evidence="8">Cytochrome c family protein</fullName>
    </submittedName>
</protein>
<gene>
    <name evidence="8" type="ORF">FHY64_14595</name>
</gene>
<keyword evidence="5 6" id="KW-0408">Iron</keyword>
<evidence type="ECO:0000256" key="5">
    <source>
        <dbReference type="ARBA" id="ARBA00023004"/>
    </source>
</evidence>
<dbReference type="GO" id="GO:0020037">
    <property type="term" value="F:heme binding"/>
    <property type="evidence" value="ECO:0007669"/>
    <property type="project" value="InterPro"/>
</dbReference>
<dbReference type="Proteomes" id="UP000314011">
    <property type="component" value="Unassembled WGS sequence"/>
</dbReference>
<feature type="domain" description="Cytochrome c" evidence="7">
    <location>
        <begin position="58"/>
        <end position="162"/>
    </location>
</feature>
<dbReference type="Pfam" id="PF00034">
    <property type="entry name" value="Cytochrom_C"/>
    <property type="match status" value="1"/>
</dbReference>
<comment type="caution">
    <text evidence="8">The sequence shown here is derived from an EMBL/GenBank/DDBJ whole genome shotgun (WGS) entry which is preliminary data.</text>
</comment>
<keyword evidence="2 6" id="KW-0349">Heme</keyword>
<evidence type="ECO:0000256" key="4">
    <source>
        <dbReference type="ARBA" id="ARBA00022982"/>
    </source>
</evidence>
<dbReference type="PANTHER" id="PTHR11961">
    <property type="entry name" value="CYTOCHROME C"/>
    <property type="match status" value="1"/>
</dbReference>
<dbReference type="InterPro" id="IPR002327">
    <property type="entry name" value="Cyt_c_1A/1B"/>
</dbReference>
<evidence type="ECO:0000313" key="9">
    <source>
        <dbReference type="Proteomes" id="UP000314011"/>
    </source>
</evidence>
<dbReference type="SUPFAM" id="SSF46626">
    <property type="entry name" value="Cytochrome c"/>
    <property type="match status" value="1"/>
</dbReference>
<dbReference type="PROSITE" id="PS51007">
    <property type="entry name" value="CYTC"/>
    <property type="match status" value="1"/>
</dbReference>
<dbReference type="InterPro" id="IPR036909">
    <property type="entry name" value="Cyt_c-like_dom_sf"/>
</dbReference>
<sequence length="177" mass="19062">MTHSVPARRAAAGPWAEQTIRGGIVSQHLAFRGKATRRLTAIALAGLIPGLLAAQDQALIDEGETMFRRCMSCHMIGDGATNRVGPELNNVMGEQAGQGHEDYDFSDAMIEAGENGLVWTEETLDAYLENPRDYVPGTKMTFAGLRREEDRTAVIAYIASFSPDYDPAATGDGDGSE</sequence>